<evidence type="ECO:0000256" key="6">
    <source>
        <dbReference type="ARBA" id="ARBA00023136"/>
    </source>
</evidence>
<reference evidence="14 15" key="1">
    <citation type="submission" date="2016-10" db="EMBL/GenBank/DDBJ databases">
        <authorList>
            <person name="de Groot N.N."/>
        </authorList>
    </citation>
    <scope>NUCLEOTIDE SEQUENCE [LARGE SCALE GENOMIC DNA]</scope>
    <source>
        <strain evidence="14 15">CGMCC 1.3430</strain>
    </source>
</reference>
<dbReference type="InterPro" id="IPR000297">
    <property type="entry name" value="PPIase_PpiC"/>
</dbReference>
<dbReference type="PANTHER" id="PTHR47529:SF1">
    <property type="entry name" value="PERIPLASMIC CHAPERONE PPID"/>
    <property type="match status" value="1"/>
</dbReference>
<name>A0A1H4F7N6_ALKAM</name>
<keyword evidence="6 12" id="KW-0472">Membrane</keyword>
<dbReference type="PANTHER" id="PTHR47529">
    <property type="entry name" value="PEPTIDYL-PROLYL CIS-TRANS ISOMERASE D"/>
    <property type="match status" value="1"/>
</dbReference>
<evidence type="ECO:0000256" key="7">
    <source>
        <dbReference type="ARBA" id="ARBA00023186"/>
    </source>
</evidence>
<evidence type="ECO:0000313" key="14">
    <source>
        <dbReference type="EMBL" id="SEA92502.1"/>
    </source>
</evidence>
<evidence type="ECO:0000256" key="11">
    <source>
        <dbReference type="PROSITE-ProRule" id="PRU00278"/>
    </source>
</evidence>
<keyword evidence="3" id="KW-0997">Cell inner membrane</keyword>
<evidence type="ECO:0000259" key="13">
    <source>
        <dbReference type="PROSITE" id="PS50198"/>
    </source>
</evidence>
<keyword evidence="5 12" id="KW-1133">Transmembrane helix</keyword>
<feature type="transmembrane region" description="Helical" evidence="12">
    <location>
        <begin position="12"/>
        <end position="34"/>
    </location>
</feature>
<evidence type="ECO:0000256" key="10">
    <source>
        <dbReference type="ARBA" id="ARBA00042775"/>
    </source>
</evidence>
<keyword evidence="15" id="KW-1185">Reference proteome</keyword>
<dbReference type="STRING" id="152573.SAMN04488051_10915"/>
<dbReference type="InterPro" id="IPR052029">
    <property type="entry name" value="PpiD_chaperone"/>
</dbReference>
<keyword evidence="11" id="KW-0697">Rotamase</keyword>
<evidence type="ECO:0000256" key="4">
    <source>
        <dbReference type="ARBA" id="ARBA00022692"/>
    </source>
</evidence>
<keyword evidence="11 14" id="KW-0413">Isomerase</keyword>
<dbReference type="OrthoDB" id="9812372at2"/>
<sequence>MLEKIREGSQGLTAKIILGLVILTFALAGVGGYLGSTKETPAAEVNGEGVTRAALEQAYQNERARMEQQFGDMFEMLASDPAYMAGFRADVLERLIDETLQKQYARQLGLRVSDDAVRDLIRSMPEFQVGGVFNNDRYLALLRQAGLQTAEFRDMLRDQMVRQQLIRGLILSEFATPNELQRLMTLQQQSRDIQYIKFAAENFADRVELTEAMLEQYYYDNLARYETEEKIAVEYIELSIEQIAKDIMVTEADARAFYNANQALYSTEERRQVAHILFESMSSNADIKVKAEQVLAELKAGADFAEVAARESDDTFSAAEGGVLPWLNRGDMEAAFEEAAFALTEAGELSAVVQTSFGYHILQLHRFEPSTLRDFAEVKSEITQALQQERAYDRFFEVQQLLADVSFDVPDNLQEAADVTQLPLRSQALFSRQQAAAPLNHPQVLQRLFNLRFIGEGLNSEPLEVGAQHLVVARVTEHQPARTQSLEEVREQVTASLRRQQSSELARQQADQILAQFKRDGDFAAAAAAAGLEPQLASNTARFGGSLDAEIRAKAFALPRPSDAQPVSADLAELMSGDMALVAITAVRDIEVTEQPDAEDLERFANQHAQQAYEAMLAALKAEAKIKRPRLEMPEEAF</sequence>
<keyword evidence="4 12" id="KW-0812">Transmembrane</keyword>
<dbReference type="PROSITE" id="PS50198">
    <property type="entry name" value="PPIC_PPIASE_2"/>
    <property type="match status" value="1"/>
</dbReference>
<dbReference type="SUPFAM" id="SSF54534">
    <property type="entry name" value="FKBP-like"/>
    <property type="match status" value="1"/>
</dbReference>
<dbReference type="RefSeq" id="WP_091344522.1">
    <property type="nucleotide sequence ID" value="NZ_FNRM01000009.1"/>
</dbReference>
<dbReference type="InterPro" id="IPR027304">
    <property type="entry name" value="Trigger_fact/SurA_dom_sf"/>
</dbReference>
<dbReference type="Proteomes" id="UP000198773">
    <property type="component" value="Unassembled WGS sequence"/>
</dbReference>
<evidence type="ECO:0000256" key="9">
    <source>
        <dbReference type="ARBA" id="ARBA00040743"/>
    </source>
</evidence>
<dbReference type="Pfam" id="PF00639">
    <property type="entry name" value="Rotamase"/>
    <property type="match status" value="1"/>
</dbReference>
<keyword evidence="7" id="KW-0143">Chaperone</keyword>
<dbReference type="SUPFAM" id="SSF109998">
    <property type="entry name" value="Triger factor/SurA peptide-binding domain-like"/>
    <property type="match status" value="1"/>
</dbReference>
<evidence type="ECO:0000256" key="8">
    <source>
        <dbReference type="ARBA" id="ARBA00038408"/>
    </source>
</evidence>
<dbReference type="EMBL" id="FNRM01000009">
    <property type="protein sequence ID" value="SEA92502.1"/>
    <property type="molecule type" value="Genomic_DNA"/>
</dbReference>
<evidence type="ECO:0000256" key="12">
    <source>
        <dbReference type="SAM" id="Phobius"/>
    </source>
</evidence>
<dbReference type="GO" id="GO:0003755">
    <property type="term" value="F:peptidyl-prolyl cis-trans isomerase activity"/>
    <property type="evidence" value="ECO:0007669"/>
    <property type="project" value="UniProtKB-KW"/>
</dbReference>
<dbReference type="Gene3D" id="1.10.4030.10">
    <property type="entry name" value="Porin chaperone SurA, peptide-binding domain"/>
    <property type="match status" value="1"/>
</dbReference>
<accession>A0A1H4F7N6</accession>
<dbReference type="GO" id="GO:0005886">
    <property type="term" value="C:plasma membrane"/>
    <property type="evidence" value="ECO:0007669"/>
    <property type="project" value="UniProtKB-SubCell"/>
</dbReference>
<dbReference type="AlphaFoldDB" id="A0A1H4F7N6"/>
<dbReference type="InterPro" id="IPR046357">
    <property type="entry name" value="PPIase_dom_sf"/>
</dbReference>
<keyword evidence="2" id="KW-1003">Cell membrane</keyword>
<evidence type="ECO:0000313" key="15">
    <source>
        <dbReference type="Proteomes" id="UP000198773"/>
    </source>
</evidence>
<evidence type="ECO:0000256" key="1">
    <source>
        <dbReference type="ARBA" id="ARBA00004382"/>
    </source>
</evidence>
<evidence type="ECO:0000256" key="2">
    <source>
        <dbReference type="ARBA" id="ARBA00022475"/>
    </source>
</evidence>
<comment type="similarity">
    <text evidence="8">Belongs to the PpiD chaperone family.</text>
</comment>
<feature type="domain" description="PpiC" evidence="13">
    <location>
        <begin position="268"/>
        <end position="366"/>
    </location>
</feature>
<comment type="subcellular location">
    <subcellularLocation>
        <location evidence="1">Cell inner membrane</location>
        <topology evidence="1">Single-pass type II membrane protein</topology>
        <orientation evidence="1">Periplasmic side</orientation>
    </subcellularLocation>
</comment>
<protein>
    <recommendedName>
        <fullName evidence="9">Periplasmic chaperone PpiD</fullName>
    </recommendedName>
    <alternativeName>
        <fullName evidence="10">Periplasmic folding chaperone</fullName>
    </alternativeName>
</protein>
<evidence type="ECO:0000256" key="5">
    <source>
        <dbReference type="ARBA" id="ARBA00022989"/>
    </source>
</evidence>
<gene>
    <name evidence="14" type="ORF">SAMN04488051_10915</name>
</gene>
<organism evidence="14 15">
    <name type="scientific">Alkalimonas amylolytica</name>
    <dbReference type="NCBI Taxonomy" id="152573"/>
    <lineage>
        <taxon>Bacteria</taxon>
        <taxon>Pseudomonadati</taxon>
        <taxon>Pseudomonadota</taxon>
        <taxon>Gammaproteobacteria</taxon>
        <taxon>Alkalimonas</taxon>
    </lineage>
</organism>
<dbReference type="Gene3D" id="3.10.50.40">
    <property type="match status" value="1"/>
</dbReference>
<evidence type="ECO:0000256" key="3">
    <source>
        <dbReference type="ARBA" id="ARBA00022519"/>
    </source>
</evidence>
<proteinExistence type="inferred from homology"/>
<dbReference type="Pfam" id="PF13624">
    <property type="entry name" value="SurA_N_3"/>
    <property type="match status" value="1"/>
</dbReference>